<keyword evidence="1" id="KW-0175">Coiled coil</keyword>
<evidence type="ECO:0000256" key="1">
    <source>
        <dbReference type="SAM" id="Coils"/>
    </source>
</evidence>
<feature type="coiled-coil region" evidence="1">
    <location>
        <begin position="25"/>
        <end position="52"/>
    </location>
</feature>
<organism evidence="2 3">
    <name type="scientific">Collybiopsis confluens</name>
    <dbReference type="NCBI Taxonomy" id="2823264"/>
    <lineage>
        <taxon>Eukaryota</taxon>
        <taxon>Fungi</taxon>
        <taxon>Dikarya</taxon>
        <taxon>Basidiomycota</taxon>
        <taxon>Agaricomycotina</taxon>
        <taxon>Agaricomycetes</taxon>
        <taxon>Agaricomycetidae</taxon>
        <taxon>Agaricales</taxon>
        <taxon>Marasmiineae</taxon>
        <taxon>Omphalotaceae</taxon>
        <taxon>Collybiopsis</taxon>
    </lineage>
</organism>
<dbReference type="AlphaFoldDB" id="A0A8H5LPP2"/>
<proteinExistence type="predicted"/>
<evidence type="ECO:0000313" key="2">
    <source>
        <dbReference type="EMBL" id="KAF5365375.1"/>
    </source>
</evidence>
<protein>
    <submittedName>
        <fullName evidence="2">Uncharacterized protein</fullName>
    </submittedName>
</protein>
<dbReference type="EMBL" id="JAACJN010000171">
    <property type="protein sequence ID" value="KAF5365375.1"/>
    <property type="molecule type" value="Genomic_DNA"/>
</dbReference>
<dbReference type="Proteomes" id="UP000518752">
    <property type="component" value="Unassembled WGS sequence"/>
</dbReference>
<evidence type="ECO:0000313" key="3">
    <source>
        <dbReference type="Proteomes" id="UP000518752"/>
    </source>
</evidence>
<comment type="caution">
    <text evidence="2">The sequence shown here is derived from an EMBL/GenBank/DDBJ whole genome shotgun (WGS) entry which is preliminary data.</text>
</comment>
<keyword evidence="3" id="KW-1185">Reference proteome</keyword>
<accession>A0A8H5LPP2</accession>
<reference evidence="2 3" key="1">
    <citation type="journal article" date="2020" name="ISME J.">
        <title>Uncovering the hidden diversity of litter-decomposition mechanisms in mushroom-forming fungi.</title>
        <authorList>
            <person name="Floudas D."/>
            <person name="Bentzer J."/>
            <person name="Ahren D."/>
            <person name="Johansson T."/>
            <person name="Persson P."/>
            <person name="Tunlid A."/>
        </authorList>
    </citation>
    <scope>NUCLEOTIDE SEQUENCE [LARGE SCALE GENOMIC DNA]</scope>
    <source>
        <strain evidence="2 3">CBS 406.79</strain>
    </source>
</reference>
<dbReference type="OrthoDB" id="3365698at2759"/>
<name>A0A8H5LPP2_9AGAR</name>
<gene>
    <name evidence="2" type="ORF">D9757_012130</name>
</gene>
<sequence>MPAQRRIEGRIFLDKNERVSIKINISKAGDEIESLEAKISELQRKKASKLIELSFRDYVLAPIRRITPEILSEIFCLFCHFKVYNDYTSDWFFPEIRHLNKSIGILMAVGIAWKNVVDATPALWWDLTVGFFVIVERMFCVKEG</sequence>